<keyword evidence="2" id="KW-1185">Reference proteome</keyword>
<name>A0ACC1JX32_9FUNG</name>
<organism evidence="1 2">
    <name type="scientific">Coemansia linderi</name>
    <dbReference type="NCBI Taxonomy" id="2663919"/>
    <lineage>
        <taxon>Eukaryota</taxon>
        <taxon>Fungi</taxon>
        <taxon>Fungi incertae sedis</taxon>
        <taxon>Zoopagomycota</taxon>
        <taxon>Kickxellomycotina</taxon>
        <taxon>Kickxellomycetes</taxon>
        <taxon>Kickxellales</taxon>
        <taxon>Kickxellaceae</taxon>
        <taxon>Coemansia</taxon>
    </lineage>
</organism>
<dbReference type="Proteomes" id="UP001140066">
    <property type="component" value="Unassembled WGS sequence"/>
</dbReference>
<gene>
    <name evidence="1" type="ORF">GGI18_005512</name>
</gene>
<sequence>MLELGELTRVHEGAGADAAASKLRELAESPTQLVAHRRQKQSEDPSKRVQATADLAPIKPVSDECGSVYASGIANVTDDDRPLHDVNKPQGTRVDHSVALSEDLTRHPTLVFDHSPILSTSELIGASPTDRGGLGSVSETPSDSEQVPQLHDPSSDSATRNSKYCIVT</sequence>
<evidence type="ECO:0000313" key="1">
    <source>
        <dbReference type="EMBL" id="KAJ2768857.1"/>
    </source>
</evidence>
<reference evidence="1" key="1">
    <citation type="submission" date="2022-07" db="EMBL/GenBank/DDBJ databases">
        <title>Phylogenomic reconstructions and comparative analyses of Kickxellomycotina fungi.</title>
        <authorList>
            <person name="Reynolds N.K."/>
            <person name="Stajich J.E."/>
            <person name="Barry K."/>
            <person name="Grigoriev I.V."/>
            <person name="Crous P."/>
            <person name="Smith M.E."/>
        </authorList>
    </citation>
    <scope>NUCLEOTIDE SEQUENCE</scope>
    <source>
        <strain evidence="1">BCRC 34191</strain>
    </source>
</reference>
<accession>A0ACC1JX32</accession>
<dbReference type="EMBL" id="JANBUK010003124">
    <property type="protein sequence ID" value="KAJ2768857.1"/>
    <property type="molecule type" value="Genomic_DNA"/>
</dbReference>
<evidence type="ECO:0000313" key="2">
    <source>
        <dbReference type="Proteomes" id="UP001140066"/>
    </source>
</evidence>
<proteinExistence type="predicted"/>
<comment type="caution">
    <text evidence="1">The sequence shown here is derived from an EMBL/GenBank/DDBJ whole genome shotgun (WGS) entry which is preliminary data.</text>
</comment>
<protein>
    <submittedName>
        <fullName evidence="1">Uncharacterized protein</fullName>
    </submittedName>
</protein>